<dbReference type="GO" id="GO:0005829">
    <property type="term" value="C:cytosol"/>
    <property type="evidence" value="ECO:0007669"/>
    <property type="project" value="TreeGrafter"/>
</dbReference>
<reference evidence="4 5" key="1">
    <citation type="submission" date="2017-08" db="EMBL/GenBank/DDBJ databases">
        <title>Phylogenetic analysis of Mycobacterium avium complex whole genomes.</title>
        <authorList>
            <person name="Caverly L.J."/>
            <person name="Spilker T."/>
            <person name="Lipuma J."/>
        </authorList>
    </citation>
    <scope>NUCLEOTIDE SEQUENCE [LARGE SCALE GENOMIC DNA]</scope>
    <source>
        <strain evidence="4 5">FLAC0165</strain>
    </source>
</reference>
<comment type="caution">
    <text evidence="4">The sequence shown here is derived from an EMBL/GenBank/DDBJ whole genome shotgun (WGS) entry which is preliminary data.</text>
</comment>
<dbReference type="PANTHER" id="PTHR22789:SF0">
    <property type="entry name" value="3-OXO-TETRONATE 4-PHOSPHATE DECARBOXYLASE-RELATED"/>
    <property type="match status" value="1"/>
</dbReference>
<gene>
    <name evidence="4" type="ORF">CKJ66_22030</name>
</gene>
<dbReference type="EC" id="4.1.2.17" evidence="4"/>
<protein>
    <submittedName>
        <fullName evidence="4">Fuculose phosphate aldolase</fullName>
        <ecNumber evidence="4">4.1.2.17</ecNumber>
    </submittedName>
</protein>
<dbReference type="NCBIfam" id="NF004527">
    <property type="entry name" value="PRK05874.1"/>
    <property type="match status" value="1"/>
</dbReference>
<dbReference type="SUPFAM" id="SSF53639">
    <property type="entry name" value="AraD/HMP-PK domain-like"/>
    <property type="match status" value="1"/>
</dbReference>
<keyword evidence="2 4" id="KW-0456">Lyase</keyword>
<dbReference type="Gene3D" id="3.40.225.10">
    <property type="entry name" value="Class II aldolase/adducin N-terminal domain"/>
    <property type="match status" value="1"/>
</dbReference>
<dbReference type="InterPro" id="IPR001303">
    <property type="entry name" value="Aldolase_II/adducin_N"/>
</dbReference>
<dbReference type="GO" id="GO:0008738">
    <property type="term" value="F:L-fuculose-phosphate aldolase activity"/>
    <property type="evidence" value="ECO:0007669"/>
    <property type="project" value="UniProtKB-EC"/>
</dbReference>
<name>A0A2A2ZEI3_MYCAV</name>
<dbReference type="SMART" id="SM01007">
    <property type="entry name" value="Aldolase_II"/>
    <property type="match status" value="1"/>
</dbReference>
<dbReference type="AlphaFoldDB" id="A0A2A2ZEI3"/>
<dbReference type="Pfam" id="PF00596">
    <property type="entry name" value="Aldolase_II"/>
    <property type="match status" value="1"/>
</dbReference>
<dbReference type="Proteomes" id="UP000217768">
    <property type="component" value="Unassembled WGS sequence"/>
</dbReference>
<dbReference type="InterPro" id="IPR036409">
    <property type="entry name" value="Aldolase_II/adducin_N_sf"/>
</dbReference>
<proteinExistence type="predicted"/>
<dbReference type="RefSeq" id="WP_033718354.1">
    <property type="nucleotide sequence ID" value="NZ_NSEU01000077.1"/>
</dbReference>
<accession>A0A2A2ZEI3</accession>
<sequence>MKFVDDPEQAVLDAAKDMLRRGLVEGTAGNISARRSDGNIVITPSSVDYRDMQLDDLVLIDPAGSVLQAAQGRSPSTEMQLHLACFAAFDDIGCVIHSHPVWATMFAIAHQSIPACIDEFAVYCGGDVRCAEYAASGTPDVGANAVKALQGRGAALIANHGLVAVGPRPDKVLHITALVERTAQIVWGARALGGPVPIPNDVNRNFAAVYGYLRANP</sequence>
<evidence type="ECO:0000256" key="2">
    <source>
        <dbReference type="ARBA" id="ARBA00023239"/>
    </source>
</evidence>
<evidence type="ECO:0000259" key="3">
    <source>
        <dbReference type="SMART" id="SM01007"/>
    </source>
</evidence>
<evidence type="ECO:0000313" key="4">
    <source>
        <dbReference type="EMBL" id="PBA24876.1"/>
    </source>
</evidence>
<feature type="domain" description="Class II aldolase/adducin N-terminal" evidence="3">
    <location>
        <begin position="9"/>
        <end position="187"/>
    </location>
</feature>
<keyword evidence="1" id="KW-0479">Metal-binding</keyword>
<dbReference type="GO" id="GO:0046872">
    <property type="term" value="F:metal ion binding"/>
    <property type="evidence" value="ECO:0007669"/>
    <property type="project" value="UniProtKB-KW"/>
</dbReference>
<evidence type="ECO:0000313" key="5">
    <source>
        <dbReference type="Proteomes" id="UP000217768"/>
    </source>
</evidence>
<organism evidence="4 5">
    <name type="scientific">Mycobacterium avium</name>
    <dbReference type="NCBI Taxonomy" id="1764"/>
    <lineage>
        <taxon>Bacteria</taxon>
        <taxon>Bacillati</taxon>
        <taxon>Actinomycetota</taxon>
        <taxon>Actinomycetes</taxon>
        <taxon>Mycobacteriales</taxon>
        <taxon>Mycobacteriaceae</taxon>
        <taxon>Mycobacterium</taxon>
        <taxon>Mycobacterium avium complex (MAC)</taxon>
    </lineage>
</organism>
<dbReference type="EMBL" id="NSFD01000051">
    <property type="protein sequence ID" value="PBA24876.1"/>
    <property type="molecule type" value="Genomic_DNA"/>
</dbReference>
<dbReference type="InterPro" id="IPR050197">
    <property type="entry name" value="Aldolase_class_II_sugar_metab"/>
</dbReference>
<evidence type="ECO:0000256" key="1">
    <source>
        <dbReference type="ARBA" id="ARBA00022723"/>
    </source>
</evidence>
<dbReference type="PANTHER" id="PTHR22789">
    <property type="entry name" value="FUCULOSE PHOSPHATE ALDOLASE"/>
    <property type="match status" value="1"/>
</dbReference>
<dbReference type="GO" id="GO:0019323">
    <property type="term" value="P:pentose catabolic process"/>
    <property type="evidence" value="ECO:0007669"/>
    <property type="project" value="TreeGrafter"/>
</dbReference>